<sequence length="417" mass="44469">MTLRREFDLIIYGATGFVGRLTAGYLAGAAPATARIALAGRSLDKLRAIRSELGDPARDWSLIVADADDQHALDAMAKRTRVVVTTVGPYARYGLGLVQSCAQAGTHYADLTGEPLFVRECIDRFHTLAVGSGAKIVTSCGFDSVPSDLSVFLLHRRALEDRAGELASATLVATVRGGLSGGTIDSGRAQWEAIAEDPSLGRIVADPYALSPDRHCEPDLGKQSDHALRRARGIDPSLSGWVTTFIMASHNTKIVRRTNGLLGWAYGKRFRYREVMYAGTSVAAPLIAVLVAAGLATLARLGPTLSRGLGKRVVDRLVPEPGTGPGERARDNGFFTMQTFARTTTGTRYRAMFAAEGDPGYKATAVLLGESGLSLAFDDNPRHEYGGVLTPASAMGEDLADRLGKSAMTISVDRIDD</sequence>
<name>A0ABV8E3Q7_9NOCA</name>
<keyword evidence="1" id="KW-0472">Membrane</keyword>
<accession>A0ABV8E3Q7</accession>
<reference evidence="4" key="1">
    <citation type="journal article" date="2019" name="Int. J. Syst. Evol. Microbiol.">
        <title>The Global Catalogue of Microorganisms (GCM) 10K type strain sequencing project: providing services to taxonomists for standard genome sequencing and annotation.</title>
        <authorList>
            <consortium name="The Broad Institute Genomics Platform"/>
            <consortium name="The Broad Institute Genome Sequencing Center for Infectious Disease"/>
            <person name="Wu L."/>
            <person name="Ma J."/>
        </authorList>
    </citation>
    <scope>NUCLEOTIDE SEQUENCE [LARGE SCALE GENOMIC DNA]</scope>
    <source>
        <strain evidence="4">CGMCC 4.7330</strain>
    </source>
</reference>
<dbReference type="SUPFAM" id="SSF51735">
    <property type="entry name" value="NAD(P)-binding Rossmann-fold domains"/>
    <property type="match status" value="1"/>
</dbReference>
<gene>
    <name evidence="3" type="ORF">ACFO0B_31405</name>
</gene>
<feature type="transmembrane region" description="Helical" evidence="1">
    <location>
        <begin position="275"/>
        <end position="299"/>
    </location>
</feature>
<dbReference type="InterPro" id="IPR005097">
    <property type="entry name" value="Sacchrp_dh_NADP-bd"/>
</dbReference>
<dbReference type="Gene3D" id="3.40.50.720">
    <property type="entry name" value="NAD(P)-binding Rossmann-like Domain"/>
    <property type="match status" value="1"/>
</dbReference>
<dbReference type="InterPro" id="IPR036291">
    <property type="entry name" value="NAD(P)-bd_dom_sf"/>
</dbReference>
<organism evidence="3 4">
    <name type="scientific">Nocardia jiangsuensis</name>
    <dbReference type="NCBI Taxonomy" id="1691563"/>
    <lineage>
        <taxon>Bacteria</taxon>
        <taxon>Bacillati</taxon>
        <taxon>Actinomycetota</taxon>
        <taxon>Actinomycetes</taxon>
        <taxon>Mycobacteriales</taxon>
        <taxon>Nocardiaceae</taxon>
        <taxon>Nocardia</taxon>
    </lineage>
</organism>
<evidence type="ECO:0000259" key="2">
    <source>
        <dbReference type="Pfam" id="PF03435"/>
    </source>
</evidence>
<dbReference type="RefSeq" id="WP_378617363.1">
    <property type="nucleotide sequence ID" value="NZ_JBHSAX010000034.1"/>
</dbReference>
<feature type="domain" description="Saccharopine dehydrogenase NADP binding" evidence="2">
    <location>
        <begin position="10"/>
        <end position="112"/>
    </location>
</feature>
<dbReference type="Proteomes" id="UP001595696">
    <property type="component" value="Unassembled WGS sequence"/>
</dbReference>
<evidence type="ECO:0000313" key="4">
    <source>
        <dbReference type="Proteomes" id="UP001595696"/>
    </source>
</evidence>
<evidence type="ECO:0000313" key="3">
    <source>
        <dbReference type="EMBL" id="MFC3966514.1"/>
    </source>
</evidence>
<keyword evidence="1" id="KW-1133">Transmembrane helix</keyword>
<dbReference type="Pfam" id="PF03435">
    <property type="entry name" value="Sacchrp_dh_NADP"/>
    <property type="match status" value="1"/>
</dbReference>
<dbReference type="InterPro" id="IPR051276">
    <property type="entry name" value="Saccharopine_DH-like_oxidrdct"/>
</dbReference>
<dbReference type="PANTHER" id="PTHR12286">
    <property type="entry name" value="SACCHAROPINE DEHYDROGENASE-LIKE OXIDOREDUCTASE"/>
    <property type="match status" value="1"/>
</dbReference>
<keyword evidence="1" id="KW-0812">Transmembrane</keyword>
<proteinExistence type="predicted"/>
<dbReference type="PANTHER" id="PTHR12286:SF5">
    <property type="entry name" value="SACCHAROPINE DEHYDROGENASE-LIKE OXIDOREDUCTASE"/>
    <property type="match status" value="1"/>
</dbReference>
<comment type="caution">
    <text evidence="3">The sequence shown here is derived from an EMBL/GenBank/DDBJ whole genome shotgun (WGS) entry which is preliminary data.</text>
</comment>
<dbReference type="EMBL" id="JBHSAX010000034">
    <property type="protein sequence ID" value="MFC3966514.1"/>
    <property type="molecule type" value="Genomic_DNA"/>
</dbReference>
<keyword evidence="4" id="KW-1185">Reference proteome</keyword>
<evidence type="ECO:0000256" key="1">
    <source>
        <dbReference type="SAM" id="Phobius"/>
    </source>
</evidence>
<protein>
    <submittedName>
        <fullName evidence="3">Saccharopine dehydrogenase family protein</fullName>
    </submittedName>
</protein>